<dbReference type="OrthoDB" id="4277341at2"/>
<reference evidence="2 3" key="1">
    <citation type="submission" date="2018-05" db="EMBL/GenBank/DDBJ databases">
        <title>Streptomyces venezuelae.</title>
        <authorList>
            <person name="Kim W."/>
            <person name="Lee N."/>
            <person name="Cho B.-K."/>
        </authorList>
    </citation>
    <scope>NUCLEOTIDE SEQUENCE [LARGE SCALE GENOMIC DNA]</scope>
    <source>
        <strain evidence="2 3">ATCC 21018</strain>
    </source>
</reference>
<sequence length="482" mass="51565">MNEPATPRKAPPVTVAREIDTGRIVARGGDGLAHGIPERTFFLREVHAATWHRMSPTVLPADQATVAQLAVARLQAAGYRVEADAECATATTQDRYVTDGRSIANLAAAIREAASPAEVSDRLEEVTAAHDGILAALDQVLHSLAAVYDGLDGPADRHVAARMRYLAEHRLGPITADCSIPAQNSPTAPRPQPGRARHCPPDHRPHQPLPPPDGPDDPRPMFEEPMPAPRALPDDDSRDVESFATILSEELPGNWTVHHHQHQQREDQFLHAEDVWDLNEVAAALAEYTLGADAHLTCDDGTRLYVTLHPRHEEEFLAAAMAPSGVAPEAFTGVREPDGIAVPADPERAARVITADLLPRYDIALAQVRHNAMNPTQPLPAPDAQPQQVVMTWLEDGSLAAVTTARPAAEALVSEGFAWDTASSAYVLSGDDTRTQAHAVQAAGARLARLGIGTVLRAAARPAAEATLPTPPPGARTTARAR</sequence>
<accession>A0A5P2DUL3</accession>
<dbReference type="AlphaFoldDB" id="A0A5P2DUL3"/>
<proteinExistence type="predicted"/>
<evidence type="ECO:0000313" key="2">
    <source>
        <dbReference type="EMBL" id="QES57997.1"/>
    </source>
</evidence>
<evidence type="ECO:0000313" key="3">
    <source>
        <dbReference type="Proteomes" id="UP000324101"/>
    </source>
</evidence>
<evidence type="ECO:0000256" key="1">
    <source>
        <dbReference type="SAM" id="MobiDB-lite"/>
    </source>
</evidence>
<gene>
    <name evidence="2" type="ORF">DEJ51_30785</name>
</gene>
<organism evidence="2 3">
    <name type="scientific">Streptomyces venezuelae</name>
    <dbReference type="NCBI Taxonomy" id="54571"/>
    <lineage>
        <taxon>Bacteria</taxon>
        <taxon>Bacillati</taxon>
        <taxon>Actinomycetota</taxon>
        <taxon>Actinomycetes</taxon>
        <taxon>Kitasatosporales</taxon>
        <taxon>Streptomycetaceae</taxon>
        <taxon>Streptomyces</taxon>
    </lineage>
</organism>
<dbReference type="Proteomes" id="UP000324101">
    <property type="component" value="Chromosome"/>
</dbReference>
<dbReference type="EMBL" id="CP029189">
    <property type="protein sequence ID" value="QES57997.1"/>
    <property type="molecule type" value="Genomic_DNA"/>
</dbReference>
<feature type="region of interest" description="Disordered" evidence="1">
    <location>
        <begin position="176"/>
        <end position="239"/>
    </location>
</feature>
<feature type="region of interest" description="Disordered" evidence="1">
    <location>
        <begin position="462"/>
        <end position="482"/>
    </location>
</feature>
<name>A0A5P2DUL3_STRVZ</name>
<dbReference type="RefSeq" id="WP_150260907.1">
    <property type="nucleotide sequence ID" value="NZ_CP029189.1"/>
</dbReference>
<protein>
    <submittedName>
        <fullName evidence="2">Uncharacterized protein</fullName>
    </submittedName>
</protein>